<feature type="region of interest" description="Disordered" evidence="1">
    <location>
        <begin position="675"/>
        <end position="696"/>
    </location>
</feature>
<keyword evidence="4" id="KW-1185">Reference proteome</keyword>
<feature type="compositionally biased region" description="Polar residues" evidence="1">
    <location>
        <begin position="685"/>
        <end position="696"/>
    </location>
</feature>
<keyword evidence="2" id="KW-0732">Signal</keyword>
<dbReference type="Gene3D" id="3.40.390.10">
    <property type="entry name" value="Collagenase (Catalytic Domain)"/>
    <property type="match status" value="1"/>
</dbReference>
<reference evidence="4" key="1">
    <citation type="journal article" date="2019" name="Int. J. Syst. Evol. Microbiol.">
        <title>The Global Catalogue of Microorganisms (GCM) 10K type strain sequencing project: providing services to taxonomists for standard genome sequencing and annotation.</title>
        <authorList>
            <consortium name="The Broad Institute Genomics Platform"/>
            <consortium name="The Broad Institute Genome Sequencing Center for Infectious Disease"/>
            <person name="Wu L."/>
            <person name="Ma J."/>
        </authorList>
    </citation>
    <scope>NUCLEOTIDE SEQUENCE [LARGE SCALE GENOMIC DNA]</scope>
    <source>
        <strain evidence="4">NCAIM B.02333</strain>
    </source>
</reference>
<organism evidence="3 4">
    <name type="scientific">Aquipuribacter hungaricus</name>
    <dbReference type="NCBI Taxonomy" id="545624"/>
    <lineage>
        <taxon>Bacteria</taxon>
        <taxon>Bacillati</taxon>
        <taxon>Actinomycetota</taxon>
        <taxon>Actinomycetes</taxon>
        <taxon>Micrococcales</taxon>
        <taxon>Intrasporangiaceae</taxon>
        <taxon>Aquipuribacter</taxon>
    </lineage>
</organism>
<accession>A0ABV7WEL4</accession>
<name>A0ABV7WEL4_9MICO</name>
<dbReference type="SUPFAM" id="SSF55486">
    <property type="entry name" value="Metalloproteases ('zincins'), catalytic domain"/>
    <property type="match status" value="1"/>
</dbReference>
<sequence>MSTAALAAAVVSALVTGQTATGAPAVVPLQARAADTAHPADARRGSDDVHDTSQGTAHAPAPAETTASGTPRATDGAAAVAIDAASHASPRGGGHDERAGDPGAAGDTDAVPASYDPADPHTSPSAPAPAVAAPSAPAPAAPATDTPDPATGPALPSAPAPGVVTGTLTRTWLEDLAAAHEDDHGTDGDDHALLLASVEAGGTGYPVDAADVEAVEDGSTVTVELGAREADGTHPVRVLQEQMPVAAAGELLYGQGSQDVFGVAAAALTHDVTVVLATPAGAARDGMTPTTLAAAVDGGANSFWEQQTRGQRGFRVVARHDWVSLSSTCANSTQLWNEVAGKVGFVAGSRRHLLVYLPPAAGCGAGLGTVGSPDSGGRSWVGHANVSIIAHELGHNMGLGHSNGLLCTASPDGTWSGTSWQPGCSSHEYRDYYDVMGISWSVLGSLAAPQADALGALRSTEKLTTSAPVRVRLAPASGDGLRVLRIADPAGSYYVEYRTPTGWDSWLSGNSRGLDPGVLVHRTSPAKARDVLLLDGSVGGGARTEDWASALPEGGSLTTASGTSRIVVEELGSSGATIAVWRDGVGPESVTPPAGGAQVELRSPAPVTASALSAGVTVFSGAATAPEGTLHWEVLQGGTVKGSGLAQTGADGRFETFQVPVSLPAGTYTFRVELPDYSDGEGPRTGTSDEMTVTVR</sequence>
<feature type="compositionally biased region" description="Low complexity" evidence="1">
    <location>
        <begin position="101"/>
        <end position="135"/>
    </location>
</feature>
<dbReference type="InterPro" id="IPR024079">
    <property type="entry name" value="MetalloPept_cat_dom_sf"/>
</dbReference>
<feature type="compositionally biased region" description="Low complexity" evidence="1">
    <location>
        <begin position="56"/>
        <end position="88"/>
    </location>
</feature>
<proteinExistence type="predicted"/>
<feature type="region of interest" description="Disordered" evidence="1">
    <location>
        <begin position="34"/>
        <end position="163"/>
    </location>
</feature>
<protein>
    <recommendedName>
        <fullName evidence="5">Peptidase M11 gametolysin domain-containing protein</fullName>
    </recommendedName>
</protein>
<dbReference type="Proteomes" id="UP001595685">
    <property type="component" value="Unassembled WGS sequence"/>
</dbReference>
<feature type="compositionally biased region" description="Low complexity" evidence="1">
    <location>
        <begin position="141"/>
        <end position="155"/>
    </location>
</feature>
<feature type="compositionally biased region" description="Basic and acidic residues" evidence="1">
    <location>
        <begin position="38"/>
        <end position="51"/>
    </location>
</feature>
<dbReference type="EMBL" id="JBHRWW010000001">
    <property type="protein sequence ID" value="MFC3687001.1"/>
    <property type="molecule type" value="Genomic_DNA"/>
</dbReference>
<comment type="caution">
    <text evidence="3">The sequence shown here is derived from an EMBL/GenBank/DDBJ whole genome shotgun (WGS) entry which is preliminary data.</text>
</comment>
<feature type="signal peptide" evidence="2">
    <location>
        <begin position="1"/>
        <end position="22"/>
    </location>
</feature>
<evidence type="ECO:0000256" key="2">
    <source>
        <dbReference type="SAM" id="SignalP"/>
    </source>
</evidence>
<evidence type="ECO:0008006" key="5">
    <source>
        <dbReference type="Google" id="ProtNLM"/>
    </source>
</evidence>
<evidence type="ECO:0000313" key="3">
    <source>
        <dbReference type="EMBL" id="MFC3687001.1"/>
    </source>
</evidence>
<gene>
    <name evidence="3" type="ORF">ACFOLH_01450</name>
</gene>
<evidence type="ECO:0000256" key="1">
    <source>
        <dbReference type="SAM" id="MobiDB-lite"/>
    </source>
</evidence>
<dbReference type="RefSeq" id="WP_376983578.1">
    <property type="nucleotide sequence ID" value="NZ_JBHRWW010000001.1"/>
</dbReference>
<evidence type="ECO:0000313" key="4">
    <source>
        <dbReference type="Proteomes" id="UP001595685"/>
    </source>
</evidence>
<feature type="chain" id="PRO_5045416499" description="Peptidase M11 gametolysin domain-containing protein" evidence="2">
    <location>
        <begin position="23"/>
        <end position="696"/>
    </location>
</feature>